<dbReference type="NCBIfam" id="NF037959">
    <property type="entry name" value="MFS_SpdSyn"/>
    <property type="match status" value="1"/>
</dbReference>
<keyword evidence="2" id="KW-0472">Membrane</keyword>
<evidence type="ECO:0000313" key="4">
    <source>
        <dbReference type="Proteomes" id="UP001058860"/>
    </source>
</evidence>
<dbReference type="SUPFAM" id="SSF53335">
    <property type="entry name" value="S-adenosyl-L-methionine-dependent methyltransferases"/>
    <property type="match status" value="1"/>
</dbReference>
<keyword evidence="2" id="KW-0812">Transmembrane</keyword>
<feature type="transmembrane region" description="Helical" evidence="2">
    <location>
        <begin position="110"/>
        <end position="132"/>
    </location>
</feature>
<dbReference type="CDD" id="cd02440">
    <property type="entry name" value="AdoMet_MTases"/>
    <property type="match status" value="1"/>
</dbReference>
<keyword evidence="2" id="KW-1133">Transmembrane helix</keyword>
<keyword evidence="4" id="KW-1185">Reference proteome</keyword>
<reference evidence="4" key="1">
    <citation type="submission" date="2021-11" db="EMBL/GenBank/DDBJ databases">
        <title>Cultivation dependent microbiological survey of springs from the worlds oldest radium mine currently devoted to the extraction of radon-saturated water.</title>
        <authorList>
            <person name="Kapinusova G."/>
            <person name="Smrhova T."/>
            <person name="Strejcek M."/>
            <person name="Suman J."/>
            <person name="Jani K."/>
            <person name="Pajer P."/>
            <person name="Uhlik O."/>
        </authorList>
    </citation>
    <scope>NUCLEOTIDE SEQUENCE [LARGE SCALE GENOMIC DNA]</scope>
    <source>
        <strain evidence="4">J379</strain>
    </source>
</reference>
<feature type="transmembrane region" description="Helical" evidence="2">
    <location>
        <begin position="7"/>
        <end position="28"/>
    </location>
</feature>
<organism evidence="3 4">
    <name type="scientific">Svornostia abyssi</name>
    <dbReference type="NCBI Taxonomy" id="2898438"/>
    <lineage>
        <taxon>Bacteria</taxon>
        <taxon>Bacillati</taxon>
        <taxon>Actinomycetota</taxon>
        <taxon>Thermoleophilia</taxon>
        <taxon>Solirubrobacterales</taxon>
        <taxon>Baekduiaceae</taxon>
        <taxon>Svornostia</taxon>
    </lineage>
</organism>
<feature type="transmembrane region" description="Helical" evidence="2">
    <location>
        <begin position="182"/>
        <end position="198"/>
    </location>
</feature>
<sequence length="503" mass="53763">MRRAPAVPLEVVVGVVGLATLGAEIAAARLMAPYFGASTIIWANTIGIVLVALSIGYWLGGRRADRNPTPEGLYSIVLIGAVLVGVVPFVSGPFLDIAVDALDSISAGAFAGSLIGVLVLIATPVLVLGMVAPYAIRLAIDNVEEAGRVSGRLYAISTVGSLAGTFTSALLLIPLLGTRRTFLVYAILLAIVAVVGLARARWVLVPVVLIALMAVPVGIVKADAGAGKVIHDADTEYQYARVVERPDGARWLELNEGQAVHSMKKPGTVLTDNIWDEYLVAPFAVLDEPPGRIAILGNAAGTTARAYGELFPDTVIDGVEIDGELTEIGREYFEMDNPNLNTFTDDARPYLRQTDERYDAILVDAYRQPYIPFYLTTKEFFELASDRLRPGGLVMVNVGHLEGNDELEKVLSRTMKEVFPTVLRDPAEDTNTLLIGTNADGSAEKLAAAIPSLPPEIQPRATEASMRIAPPLEGGTVYTDDKAPVEWLIDTSIVEFAAEGEGE</sequence>
<dbReference type="PANTHER" id="PTHR43317:SF1">
    <property type="entry name" value="THERMOSPERMINE SYNTHASE ACAULIS5"/>
    <property type="match status" value="1"/>
</dbReference>
<dbReference type="Proteomes" id="UP001058860">
    <property type="component" value="Chromosome"/>
</dbReference>
<dbReference type="PANTHER" id="PTHR43317">
    <property type="entry name" value="THERMOSPERMINE SYNTHASE ACAULIS5"/>
    <property type="match status" value="1"/>
</dbReference>
<feature type="transmembrane region" description="Helical" evidence="2">
    <location>
        <begin position="72"/>
        <end position="90"/>
    </location>
</feature>
<dbReference type="RefSeq" id="WP_353864101.1">
    <property type="nucleotide sequence ID" value="NZ_CP088295.1"/>
</dbReference>
<dbReference type="EMBL" id="CP088295">
    <property type="protein sequence ID" value="UUY03599.1"/>
    <property type="molecule type" value="Genomic_DNA"/>
</dbReference>
<dbReference type="Gene3D" id="3.40.50.150">
    <property type="entry name" value="Vaccinia Virus protein VP39"/>
    <property type="match status" value="1"/>
</dbReference>
<proteinExistence type="predicted"/>
<gene>
    <name evidence="3" type="ORF">LRS13_23510</name>
</gene>
<feature type="transmembrane region" description="Helical" evidence="2">
    <location>
        <begin position="153"/>
        <end position="176"/>
    </location>
</feature>
<protein>
    <submittedName>
        <fullName evidence="3">Fused MFS/spermidine synthase</fullName>
    </submittedName>
</protein>
<dbReference type="InterPro" id="IPR029063">
    <property type="entry name" value="SAM-dependent_MTases_sf"/>
</dbReference>
<keyword evidence="1" id="KW-0620">Polyamine biosynthesis</keyword>
<evidence type="ECO:0000256" key="2">
    <source>
        <dbReference type="SAM" id="Phobius"/>
    </source>
</evidence>
<evidence type="ECO:0000256" key="1">
    <source>
        <dbReference type="ARBA" id="ARBA00023115"/>
    </source>
</evidence>
<dbReference type="Pfam" id="PF01564">
    <property type="entry name" value="Spermine_synth"/>
    <property type="match status" value="1"/>
</dbReference>
<accession>A0ABY5PFY5</accession>
<evidence type="ECO:0000313" key="3">
    <source>
        <dbReference type="EMBL" id="UUY03599.1"/>
    </source>
</evidence>
<feature type="transmembrane region" description="Helical" evidence="2">
    <location>
        <begin position="203"/>
        <end position="220"/>
    </location>
</feature>
<feature type="transmembrane region" description="Helical" evidence="2">
    <location>
        <begin position="40"/>
        <end position="60"/>
    </location>
</feature>
<name>A0ABY5PFY5_9ACTN</name>